<organism evidence="2 3">
    <name type="scientific">Novosphingobium pentaromativorans</name>
    <dbReference type="NCBI Taxonomy" id="205844"/>
    <lineage>
        <taxon>Bacteria</taxon>
        <taxon>Pseudomonadati</taxon>
        <taxon>Pseudomonadota</taxon>
        <taxon>Alphaproteobacteria</taxon>
        <taxon>Sphingomonadales</taxon>
        <taxon>Sphingomonadaceae</taxon>
        <taxon>Novosphingobium</taxon>
    </lineage>
</organism>
<dbReference type="PANTHER" id="PTHR21310">
    <property type="entry name" value="AMINOGLYCOSIDE PHOSPHOTRANSFERASE-RELATED-RELATED"/>
    <property type="match status" value="1"/>
</dbReference>
<reference evidence="2 3" key="1">
    <citation type="submission" date="2017-08" db="EMBL/GenBank/DDBJ databases">
        <title>Infants hospitalized years apart are colonized by the same room-sourced microbial strains.</title>
        <authorList>
            <person name="Brooks B."/>
            <person name="Olm M.R."/>
            <person name="Firek B.A."/>
            <person name="Baker R."/>
            <person name="Thomas B.C."/>
            <person name="Morowitz M.J."/>
            <person name="Banfield J.F."/>
        </authorList>
    </citation>
    <scope>NUCLEOTIDE SEQUENCE [LARGE SCALE GENOMIC DNA]</scope>
    <source>
        <strain evidence="2">S2_005_002_R2_33</strain>
    </source>
</reference>
<gene>
    <name evidence="2" type="ORF">DI555_09145</name>
</gene>
<dbReference type="CDD" id="cd05154">
    <property type="entry name" value="ACAD10_11_N-like"/>
    <property type="match status" value="1"/>
</dbReference>
<evidence type="ECO:0000313" key="3">
    <source>
        <dbReference type="Proteomes" id="UP000249082"/>
    </source>
</evidence>
<name>A0A2W5NR90_9SPHN</name>
<dbReference type="Gene3D" id="3.90.1200.10">
    <property type="match status" value="1"/>
</dbReference>
<dbReference type="InterPro" id="IPR051678">
    <property type="entry name" value="AGP_Transferase"/>
</dbReference>
<dbReference type="GO" id="GO:0016740">
    <property type="term" value="F:transferase activity"/>
    <property type="evidence" value="ECO:0007669"/>
    <property type="project" value="UniProtKB-KW"/>
</dbReference>
<dbReference type="Proteomes" id="UP000249082">
    <property type="component" value="Unassembled WGS sequence"/>
</dbReference>
<dbReference type="InterPro" id="IPR041726">
    <property type="entry name" value="ACAD10_11_N"/>
</dbReference>
<dbReference type="Gene3D" id="3.30.200.20">
    <property type="entry name" value="Phosphorylase Kinase, domain 1"/>
    <property type="match status" value="1"/>
</dbReference>
<keyword evidence="2" id="KW-0808">Transferase</keyword>
<dbReference type="EMBL" id="QFPX01000006">
    <property type="protein sequence ID" value="PZQ55474.1"/>
    <property type="molecule type" value="Genomic_DNA"/>
</dbReference>
<sequence>MSDVIVAPETRDLGELAGILGGWFKTRLPQAEAVEIRDLTYPRGAGQSHETILFVAHWREAGTARQLGCVVRIKPRGFTVFPDDLFEQQYRVMKVLADIGQPHGKAKPGAVRVARPLWFEEDPGVLGNPFFVMERKWGRVPVSIPPYAREGWLKDAAPDQRSLLWRNAVRQLAAVQGAPLEKFGFLAGPNGERGLEQEWAKYCRFAGWLQEVEPLPVLTAALERLQGLWPRNRPEGLVWGDARIGNMMFDEDFDVVAVMDWEQPSLGGALHDLAWFCVLAGTMHGPDSTYGAPLEGMGSREETVALWEQLTGKSAADLEWYEDFANFKMTCTGIRLGHLRGTRMMDAAAMARRLKVA</sequence>
<dbReference type="Pfam" id="PF01636">
    <property type="entry name" value="APH"/>
    <property type="match status" value="1"/>
</dbReference>
<dbReference type="SUPFAM" id="SSF56112">
    <property type="entry name" value="Protein kinase-like (PK-like)"/>
    <property type="match status" value="1"/>
</dbReference>
<comment type="caution">
    <text evidence="2">The sequence shown here is derived from an EMBL/GenBank/DDBJ whole genome shotgun (WGS) entry which is preliminary data.</text>
</comment>
<dbReference type="InterPro" id="IPR002575">
    <property type="entry name" value="Aminoglycoside_PTrfase"/>
</dbReference>
<protein>
    <submittedName>
        <fullName evidence="2">Phosphotransferase family protein</fullName>
    </submittedName>
</protein>
<evidence type="ECO:0000259" key="1">
    <source>
        <dbReference type="Pfam" id="PF01636"/>
    </source>
</evidence>
<dbReference type="AlphaFoldDB" id="A0A2W5NR90"/>
<feature type="domain" description="Aminoglycoside phosphotransferase" evidence="1">
    <location>
        <begin position="68"/>
        <end position="287"/>
    </location>
</feature>
<dbReference type="InterPro" id="IPR011009">
    <property type="entry name" value="Kinase-like_dom_sf"/>
</dbReference>
<evidence type="ECO:0000313" key="2">
    <source>
        <dbReference type="EMBL" id="PZQ55474.1"/>
    </source>
</evidence>
<proteinExistence type="predicted"/>
<accession>A0A2W5NR90</accession>
<dbReference type="PANTHER" id="PTHR21310:SF40">
    <property type="entry name" value="AMINOGLYCOSIDE PHOSPHOTRANSFERASE DOMAIN-CONTAINING PROTEIN-RELATED"/>
    <property type="match status" value="1"/>
</dbReference>